<keyword evidence="4" id="KW-0158">Chromosome</keyword>
<feature type="region of interest" description="Disordered" evidence="13">
    <location>
        <begin position="99"/>
        <end position="141"/>
    </location>
</feature>
<keyword evidence="9 15" id="KW-0418">Kinase</keyword>
<sequence>MGKNPVSIEVDHQRENAAPRDAGRADFEDVPEWMGQSEASTSGQGTQVYQRRRRMVATQAEKSREGLRPKIQLAAGPAAGVRVSRPSWVHRALSARRHSIMLEQPILPSSESESESSDEDSEDDDASAPPTPDPAERPLVLRTMYKPLPSLPQDFVQERLAYFAGVEAYELEEESPQPDADQRSPRFVTEADEEDFSVEHPEFEAQRRWRPLEAVAEEDVADEDLREGEAGEHRESPELAEAGAGDGASALREERDLEGAPESVASITDQENLSSREENVRGASIANATGLGLEPILEISEASAGEGNDLQEGALLDAKAAAVSDGKATTKTDGAADRSVRRLVFDEVPPNVPRSRRTSPSELARARGKKLAPAADQTVADVSSVAVADVSRGLGQLSLDAAPVNDDVFGGRDVRRSVNGARRLSRRRSSLAKPGKVAREPETPLQAILRACGQDTMLGLNEYISRFYPVDKLSKLGEGTFGEALRAGDMCFKIVPMGCDVKVNGEAQKTVEEMYSEVLLTNAITSIRFGSDTDALPDNASDNFIQTFGVGICRGAYSEELTAAWEAWDQENGSENDHPRIFQEDQVYVVFAFADGGSDLEHFTLRTYAEAVSLLLQVVASLAVAEQACKFEHRDMHWGNILLARRGQAEARFRLDGSELRARSCGVSVALIDFTLSRLNAGPRVLFCDLTADTWLFEGPKGDVQADTYRRMKKATKGCWEGSFPETNVYWIHYLVDILLNKKAFACSPAEKHSLRGFRKRSLTYRCAKNVLQDELFAESWI</sequence>
<keyword evidence="8" id="KW-0547">Nucleotide-binding</keyword>
<dbReference type="InterPro" id="IPR000719">
    <property type="entry name" value="Prot_kinase_dom"/>
</dbReference>
<evidence type="ECO:0000256" key="1">
    <source>
        <dbReference type="ARBA" id="ARBA00004286"/>
    </source>
</evidence>
<feature type="region of interest" description="Disordered" evidence="13">
    <location>
        <begin position="1"/>
        <end position="79"/>
    </location>
</feature>
<name>A0A1Y1HXA7_KLENI</name>
<evidence type="ECO:0000256" key="12">
    <source>
        <dbReference type="ARBA" id="ARBA00048679"/>
    </source>
</evidence>
<comment type="catalytic activity">
    <reaction evidence="11">
        <text>L-threonyl-[protein] + ATP = O-phospho-L-threonyl-[protein] + ADP + H(+)</text>
        <dbReference type="Rhea" id="RHEA:46608"/>
        <dbReference type="Rhea" id="RHEA-COMP:11060"/>
        <dbReference type="Rhea" id="RHEA-COMP:11605"/>
        <dbReference type="ChEBI" id="CHEBI:15378"/>
        <dbReference type="ChEBI" id="CHEBI:30013"/>
        <dbReference type="ChEBI" id="CHEBI:30616"/>
        <dbReference type="ChEBI" id="CHEBI:61977"/>
        <dbReference type="ChEBI" id="CHEBI:456216"/>
        <dbReference type="EC" id="2.7.11.1"/>
    </reaction>
</comment>
<accession>A0A1Y1HXA7</accession>
<organism evidence="15 16">
    <name type="scientific">Klebsormidium nitens</name>
    <name type="common">Green alga</name>
    <name type="synonym">Ulothrix nitens</name>
    <dbReference type="NCBI Taxonomy" id="105231"/>
    <lineage>
        <taxon>Eukaryota</taxon>
        <taxon>Viridiplantae</taxon>
        <taxon>Streptophyta</taxon>
        <taxon>Klebsormidiophyceae</taxon>
        <taxon>Klebsormidiales</taxon>
        <taxon>Klebsormidiaceae</taxon>
        <taxon>Klebsormidium</taxon>
    </lineage>
</organism>
<comment type="subcellular location">
    <subcellularLocation>
        <location evidence="1">Chromosome</location>
    </subcellularLocation>
    <subcellularLocation>
        <location evidence="2">Cytoplasm</location>
    </subcellularLocation>
</comment>
<keyword evidence="5" id="KW-0963">Cytoplasm</keyword>
<feature type="domain" description="Protein kinase" evidence="14">
    <location>
        <begin position="470"/>
        <end position="782"/>
    </location>
</feature>
<dbReference type="Proteomes" id="UP000054558">
    <property type="component" value="Unassembled WGS sequence"/>
</dbReference>
<evidence type="ECO:0000256" key="9">
    <source>
        <dbReference type="ARBA" id="ARBA00022777"/>
    </source>
</evidence>
<dbReference type="PROSITE" id="PS50011">
    <property type="entry name" value="PROTEIN_KINASE_DOM"/>
    <property type="match status" value="1"/>
</dbReference>
<dbReference type="GO" id="GO:0005737">
    <property type="term" value="C:cytoplasm"/>
    <property type="evidence" value="ECO:0000318"/>
    <property type="project" value="GO_Central"/>
</dbReference>
<comment type="catalytic activity">
    <reaction evidence="12">
        <text>L-seryl-[protein] + ATP = O-phospho-L-seryl-[protein] + ADP + H(+)</text>
        <dbReference type="Rhea" id="RHEA:17989"/>
        <dbReference type="Rhea" id="RHEA-COMP:9863"/>
        <dbReference type="Rhea" id="RHEA-COMP:11604"/>
        <dbReference type="ChEBI" id="CHEBI:15378"/>
        <dbReference type="ChEBI" id="CHEBI:29999"/>
        <dbReference type="ChEBI" id="CHEBI:30616"/>
        <dbReference type="ChEBI" id="CHEBI:83421"/>
        <dbReference type="ChEBI" id="CHEBI:456216"/>
        <dbReference type="EC" id="2.7.11.1"/>
    </reaction>
</comment>
<feature type="compositionally biased region" description="Acidic residues" evidence="13">
    <location>
        <begin position="215"/>
        <end position="226"/>
    </location>
</feature>
<dbReference type="GO" id="GO:0000278">
    <property type="term" value="P:mitotic cell cycle"/>
    <property type="evidence" value="ECO:0000318"/>
    <property type="project" value="GO_Central"/>
</dbReference>
<dbReference type="PANTHER" id="PTHR24419:SF18">
    <property type="entry name" value="SERINE_THREONINE-PROTEIN KINASE HASPIN"/>
    <property type="match status" value="1"/>
</dbReference>
<feature type="compositionally biased region" description="Polar residues" evidence="13">
    <location>
        <begin position="37"/>
        <end position="49"/>
    </location>
</feature>
<dbReference type="SUPFAM" id="SSF56112">
    <property type="entry name" value="Protein kinase-like (PK-like)"/>
    <property type="match status" value="1"/>
</dbReference>
<dbReference type="STRING" id="105231.A0A1Y1HXA7"/>
<evidence type="ECO:0000256" key="5">
    <source>
        <dbReference type="ARBA" id="ARBA00022490"/>
    </source>
</evidence>
<evidence type="ECO:0000256" key="3">
    <source>
        <dbReference type="ARBA" id="ARBA00012513"/>
    </source>
</evidence>
<dbReference type="GO" id="GO:0035556">
    <property type="term" value="P:intracellular signal transduction"/>
    <property type="evidence" value="ECO:0000318"/>
    <property type="project" value="GO_Central"/>
</dbReference>
<evidence type="ECO:0000256" key="13">
    <source>
        <dbReference type="SAM" id="MobiDB-lite"/>
    </source>
</evidence>
<dbReference type="GO" id="GO:0005694">
    <property type="term" value="C:chromosome"/>
    <property type="evidence" value="ECO:0007669"/>
    <property type="project" value="UniProtKB-SubCell"/>
</dbReference>
<dbReference type="Pfam" id="PF12330">
    <property type="entry name" value="Haspin_kinase"/>
    <property type="match status" value="1"/>
</dbReference>
<evidence type="ECO:0000259" key="14">
    <source>
        <dbReference type="PROSITE" id="PS50011"/>
    </source>
</evidence>
<evidence type="ECO:0000256" key="4">
    <source>
        <dbReference type="ARBA" id="ARBA00022454"/>
    </source>
</evidence>
<dbReference type="GO" id="GO:0005634">
    <property type="term" value="C:nucleus"/>
    <property type="evidence" value="ECO:0000318"/>
    <property type="project" value="GO_Central"/>
</dbReference>
<dbReference type="FunFam" id="1.10.510.10:FF:000401">
    <property type="entry name" value="serine/threonine-protein kinase haspin"/>
    <property type="match status" value="1"/>
</dbReference>
<dbReference type="OrthoDB" id="21018at2759"/>
<dbReference type="SMART" id="SM01331">
    <property type="entry name" value="DUF3635"/>
    <property type="match status" value="1"/>
</dbReference>
<evidence type="ECO:0000256" key="11">
    <source>
        <dbReference type="ARBA" id="ARBA00047899"/>
    </source>
</evidence>
<keyword evidence="16" id="KW-1185">Reference proteome</keyword>
<dbReference type="GO" id="GO:0072354">
    <property type="term" value="F:histone H3T3 kinase activity"/>
    <property type="evidence" value="ECO:0000318"/>
    <property type="project" value="GO_Central"/>
</dbReference>
<evidence type="ECO:0000256" key="6">
    <source>
        <dbReference type="ARBA" id="ARBA00022527"/>
    </source>
</evidence>
<proteinExistence type="predicted"/>
<dbReference type="EMBL" id="DF237040">
    <property type="protein sequence ID" value="GAQ81799.1"/>
    <property type="molecule type" value="Genomic_DNA"/>
</dbReference>
<protein>
    <recommendedName>
        <fullName evidence="3">non-specific serine/threonine protein kinase</fullName>
        <ecNumber evidence="3">2.7.11.1</ecNumber>
    </recommendedName>
</protein>
<feature type="region of interest" description="Disordered" evidence="13">
    <location>
        <begin position="171"/>
        <end position="281"/>
    </location>
</feature>
<feature type="compositionally biased region" description="Basic and acidic residues" evidence="13">
    <location>
        <begin position="9"/>
        <end position="27"/>
    </location>
</feature>
<evidence type="ECO:0000313" key="15">
    <source>
        <dbReference type="EMBL" id="GAQ81799.1"/>
    </source>
</evidence>
<reference evidence="15 16" key="1">
    <citation type="journal article" date="2014" name="Nat. Commun.">
        <title>Klebsormidium flaccidum genome reveals primary factors for plant terrestrial adaptation.</title>
        <authorList>
            <person name="Hori K."/>
            <person name="Maruyama F."/>
            <person name="Fujisawa T."/>
            <person name="Togashi T."/>
            <person name="Yamamoto N."/>
            <person name="Seo M."/>
            <person name="Sato S."/>
            <person name="Yamada T."/>
            <person name="Mori H."/>
            <person name="Tajima N."/>
            <person name="Moriyama T."/>
            <person name="Ikeuchi M."/>
            <person name="Watanabe M."/>
            <person name="Wada H."/>
            <person name="Kobayashi K."/>
            <person name="Saito M."/>
            <person name="Masuda T."/>
            <person name="Sasaki-Sekimoto Y."/>
            <person name="Mashiguchi K."/>
            <person name="Awai K."/>
            <person name="Shimojima M."/>
            <person name="Masuda S."/>
            <person name="Iwai M."/>
            <person name="Nobusawa T."/>
            <person name="Narise T."/>
            <person name="Kondo S."/>
            <person name="Saito H."/>
            <person name="Sato R."/>
            <person name="Murakawa M."/>
            <person name="Ihara Y."/>
            <person name="Oshima-Yamada Y."/>
            <person name="Ohtaka K."/>
            <person name="Satoh M."/>
            <person name="Sonobe K."/>
            <person name="Ishii M."/>
            <person name="Ohtani R."/>
            <person name="Kanamori-Sato M."/>
            <person name="Honoki R."/>
            <person name="Miyazaki D."/>
            <person name="Mochizuki H."/>
            <person name="Umetsu J."/>
            <person name="Higashi K."/>
            <person name="Shibata D."/>
            <person name="Kamiya Y."/>
            <person name="Sato N."/>
            <person name="Nakamura Y."/>
            <person name="Tabata S."/>
            <person name="Ida S."/>
            <person name="Kurokawa K."/>
            <person name="Ohta H."/>
        </authorList>
    </citation>
    <scope>NUCLEOTIDE SEQUENCE [LARGE SCALE GENOMIC DNA]</scope>
    <source>
        <strain evidence="15 16">NIES-2285</strain>
    </source>
</reference>
<dbReference type="Gene3D" id="1.10.510.10">
    <property type="entry name" value="Transferase(Phosphotransferase) domain 1"/>
    <property type="match status" value="1"/>
</dbReference>
<feature type="compositionally biased region" description="Basic and acidic residues" evidence="13">
    <location>
        <begin position="197"/>
        <end position="211"/>
    </location>
</feature>
<evidence type="ECO:0000256" key="8">
    <source>
        <dbReference type="ARBA" id="ARBA00022741"/>
    </source>
</evidence>
<evidence type="ECO:0000313" key="16">
    <source>
        <dbReference type="Proteomes" id="UP000054558"/>
    </source>
</evidence>
<feature type="region of interest" description="Disordered" evidence="13">
    <location>
        <begin position="348"/>
        <end position="374"/>
    </location>
</feature>
<evidence type="ECO:0000256" key="7">
    <source>
        <dbReference type="ARBA" id="ARBA00022679"/>
    </source>
</evidence>
<keyword evidence="10" id="KW-0067">ATP-binding</keyword>
<keyword evidence="6" id="KW-0723">Serine/threonine-protein kinase</keyword>
<gene>
    <name evidence="15" type="ORF">KFL_000910190</name>
</gene>
<dbReference type="AlphaFoldDB" id="A0A1Y1HXA7"/>
<evidence type="ECO:0000256" key="10">
    <source>
        <dbReference type="ARBA" id="ARBA00022840"/>
    </source>
</evidence>
<feature type="compositionally biased region" description="Basic and acidic residues" evidence="13">
    <location>
        <begin position="227"/>
        <end position="237"/>
    </location>
</feature>
<evidence type="ECO:0000256" key="2">
    <source>
        <dbReference type="ARBA" id="ARBA00004496"/>
    </source>
</evidence>
<keyword evidence="7" id="KW-0808">Transferase</keyword>
<dbReference type="EC" id="2.7.11.1" evidence="3"/>
<dbReference type="InterPro" id="IPR011009">
    <property type="entry name" value="Kinase-like_dom_sf"/>
</dbReference>
<dbReference type="GO" id="GO:0005524">
    <property type="term" value="F:ATP binding"/>
    <property type="evidence" value="ECO:0007669"/>
    <property type="project" value="UniProtKB-KW"/>
</dbReference>
<feature type="compositionally biased region" description="Acidic residues" evidence="13">
    <location>
        <begin position="112"/>
        <end position="126"/>
    </location>
</feature>
<dbReference type="PANTHER" id="PTHR24419">
    <property type="entry name" value="INTERLEUKIN-1 RECEPTOR-ASSOCIATED KINASE"/>
    <property type="match status" value="1"/>
</dbReference>
<dbReference type="Gene3D" id="3.30.200.20">
    <property type="entry name" value="Phosphorylase Kinase, domain 1"/>
    <property type="match status" value="1"/>
</dbReference>
<dbReference type="InterPro" id="IPR024604">
    <property type="entry name" value="GSG2_C"/>
</dbReference>